<dbReference type="STRING" id="1888891.DSOL_2734"/>
<dbReference type="Pfam" id="PF04014">
    <property type="entry name" value="MazE_antitoxin"/>
    <property type="match status" value="1"/>
</dbReference>
<dbReference type="InterPro" id="IPR037914">
    <property type="entry name" value="SpoVT-AbrB_sf"/>
</dbReference>
<proteinExistence type="predicted"/>
<comment type="caution">
    <text evidence="3">The sequence shown here is derived from an EMBL/GenBank/DDBJ whole genome shotgun (WGS) entry which is preliminary data.</text>
</comment>
<dbReference type="Proteomes" id="UP000186102">
    <property type="component" value="Unassembled WGS sequence"/>
</dbReference>
<organism evidence="3 4">
    <name type="scientific">Desulfosporosinus metallidurans</name>
    <dbReference type="NCBI Taxonomy" id="1888891"/>
    <lineage>
        <taxon>Bacteria</taxon>
        <taxon>Bacillati</taxon>
        <taxon>Bacillota</taxon>
        <taxon>Clostridia</taxon>
        <taxon>Eubacteriales</taxon>
        <taxon>Desulfitobacteriaceae</taxon>
        <taxon>Desulfosporosinus</taxon>
    </lineage>
</organism>
<dbReference type="GO" id="GO:0003677">
    <property type="term" value="F:DNA binding"/>
    <property type="evidence" value="ECO:0007669"/>
    <property type="project" value="UniProtKB-UniRule"/>
</dbReference>
<evidence type="ECO:0000313" key="4">
    <source>
        <dbReference type="Proteomes" id="UP000186102"/>
    </source>
</evidence>
<keyword evidence="1" id="KW-0238">DNA-binding</keyword>
<name>A0A1Q8QVN7_9FIRM</name>
<dbReference type="OrthoDB" id="9803343at2"/>
<sequence>MDSKAIYKVVDDKGRVLIPKELRRAAEINHGDIVKMGMDKGRVTAQKVNLIEVGDQSPLAVEAYVFSAVKTMEKQTQLSLAAKLIALIDENTEVLK</sequence>
<accession>A0A1Q8QVN7</accession>
<dbReference type="InterPro" id="IPR007159">
    <property type="entry name" value="SpoVT-AbrB_dom"/>
</dbReference>
<feature type="domain" description="SpoVT-AbrB" evidence="2">
    <location>
        <begin position="5"/>
        <end position="50"/>
    </location>
</feature>
<dbReference type="RefSeq" id="WP_075365301.1">
    <property type="nucleotide sequence ID" value="NZ_MLBF01000019.1"/>
</dbReference>
<gene>
    <name evidence="3" type="ORF">DSOL_2734</name>
</gene>
<dbReference type="SUPFAM" id="SSF89447">
    <property type="entry name" value="AbrB/MazE/MraZ-like"/>
    <property type="match status" value="1"/>
</dbReference>
<dbReference type="EMBL" id="MLBF01000019">
    <property type="protein sequence ID" value="OLN31395.1"/>
    <property type="molecule type" value="Genomic_DNA"/>
</dbReference>
<dbReference type="AlphaFoldDB" id="A0A1Q8QVN7"/>
<evidence type="ECO:0000259" key="2">
    <source>
        <dbReference type="PROSITE" id="PS51740"/>
    </source>
</evidence>
<protein>
    <recommendedName>
        <fullName evidence="2">SpoVT-AbrB domain-containing protein</fullName>
    </recommendedName>
</protein>
<evidence type="ECO:0000256" key="1">
    <source>
        <dbReference type="PROSITE-ProRule" id="PRU01076"/>
    </source>
</evidence>
<evidence type="ECO:0000313" key="3">
    <source>
        <dbReference type="EMBL" id="OLN31395.1"/>
    </source>
</evidence>
<dbReference type="Gene3D" id="2.10.260.10">
    <property type="match status" value="1"/>
</dbReference>
<keyword evidence="4" id="KW-1185">Reference proteome</keyword>
<reference evidence="3 4" key="1">
    <citation type="submission" date="2016-09" db="EMBL/GenBank/DDBJ databases">
        <title>Complete genome of Desulfosporosinus sp. OL.</title>
        <authorList>
            <person name="Mardanov A."/>
            <person name="Beletsky A."/>
            <person name="Panova A."/>
            <person name="Karnachuk O."/>
            <person name="Ravin N."/>
        </authorList>
    </citation>
    <scope>NUCLEOTIDE SEQUENCE [LARGE SCALE GENOMIC DNA]</scope>
    <source>
        <strain evidence="3 4">OL</strain>
    </source>
</reference>
<dbReference type="PROSITE" id="PS51740">
    <property type="entry name" value="SPOVT_ABRB"/>
    <property type="match status" value="1"/>
</dbReference>